<dbReference type="InterPro" id="IPR001073">
    <property type="entry name" value="C1q_dom"/>
</dbReference>
<dbReference type="Pfam" id="PF00386">
    <property type="entry name" value="C1q"/>
    <property type="match status" value="1"/>
</dbReference>
<comment type="caution">
    <text evidence="2">The sequence shown here is derived from an EMBL/GenBank/DDBJ whole genome shotgun (WGS) entry which is preliminary data.</text>
</comment>
<accession>A0A8S3T3X8</accession>
<dbReference type="AlphaFoldDB" id="A0A8S3T3X8"/>
<evidence type="ECO:0000259" key="1">
    <source>
        <dbReference type="Pfam" id="PF00386"/>
    </source>
</evidence>
<dbReference type="SUPFAM" id="SSF49842">
    <property type="entry name" value="TNF-like"/>
    <property type="match status" value="1"/>
</dbReference>
<dbReference type="Gene3D" id="2.60.120.40">
    <property type="match status" value="1"/>
</dbReference>
<reference evidence="2" key="1">
    <citation type="submission" date="2021-03" db="EMBL/GenBank/DDBJ databases">
        <authorList>
            <person name="Bekaert M."/>
        </authorList>
    </citation>
    <scope>NUCLEOTIDE SEQUENCE</scope>
</reference>
<dbReference type="Proteomes" id="UP000683360">
    <property type="component" value="Unassembled WGS sequence"/>
</dbReference>
<sequence>MTQEKQRSQDRMLEDLKRNVNLTLTNLQHQISNNGDKVAMTACNIDGGVYSAGKVIKFDDIRTDIGNTNLFSFRSSGKFTCQKEGLYLISSWVLSDTNIATIVVYRNNNTLAKVYITYDSDDDTSAGTGTAVVSVELQIGDTVYVKTENDMRVFIEIQASITVYNSLIKSLERGNQMVKSFVKGCFNESETHVFYSYILWSPLNTFADTTKTSKLKCKLGDFVKAQINPVELVRRALLLANFRENGE</sequence>
<evidence type="ECO:0000313" key="2">
    <source>
        <dbReference type="EMBL" id="CAG2226174.1"/>
    </source>
</evidence>
<keyword evidence="3" id="KW-1185">Reference proteome</keyword>
<evidence type="ECO:0000313" key="3">
    <source>
        <dbReference type="Proteomes" id="UP000683360"/>
    </source>
</evidence>
<feature type="domain" description="C1q" evidence="1">
    <location>
        <begin position="52"/>
        <end position="150"/>
    </location>
</feature>
<protein>
    <submittedName>
        <fullName evidence="2">C1QL</fullName>
    </submittedName>
</protein>
<proteinExistence type="predicted"/>
<name>A0A8S3T3X8_MYTED</name>
<dbReference type="EMBL" id="CAJPWZ010001876">
    <property type="protein sequence ID" value="CAG2226174.1"/>
    <property type="molecule type" value="Genomic_DNA"/>
</dbReference>
<gene>
    <name evidence="2" type="ORF">MEDL_39268</name>
</gene>
<organism evidence="2 3">
    <name type="scientific">Mytilus edulis</name>
    <name type="common">Blue mussel</name>
    <dbReference type="NCBI Taxonomy" id="6550"/>
    <lineage>
        <taxon>Eukaryota</taxon>
        <taxon>Metazoa</taxon>
        <taxon>Spiralia</taxon>
        <taxon>Lophotrochozoa</taxon>
        <taxon>Mollusca</taxon>
        <taxon>Bivalvia</taxon>
        <taxon>Autobranchia</taxon>
        <taxon>Pteriomorphia</taxon>
        <taxon>Mytilida</taxon>
        <taxon>Mytiloidea</taxon>
        <taxon>Mytilidae</taxon>
        <taxon>Mytilinae</taxon>
        <taxon>Mytilus</taxon>
    </lineage>
</organism>
<dbReference type="InterPro" id="IPR008983">
    <property type="entry name" value="Tumour_necrosis_fac-like_dom"/>
</dbReference>